<name>A0A9B0WZH0_CHRAS</name>
<keyword evidence="1" id="KW-0472">Membrane</keyword>
<dbReference type="Proteomes" id="UP000504623">
    <property type="component" value="Unplaced"/>
</dbReference>
<dbReference type="AlphaFoldDB" id="A0A9B0WZH0"/>
<evidence type="ECO:0000313" key="3">
    <source>
        <dbReference type="RefSeq" id="XP_006872972.1"/>
    </source>
</evidence>
<keyword evidence="2" id="KW-1185">Reference proteome</keyword>
<accession>A0A9B0WZH0</accession>
<protein>
    <submittedName>
        <fullName evidence="3">Keratinocyte-associated transmembrane protein 2</fullName>
    </submittedName>
</protein>
<dbReference type="RefSeq" id="XP_006872972.1">
    <property type="nucleotide sequence ID" value="XM_006872910.1"/>
</dbReference>
<dbReference type="PANTHER" id="PTHR16502:SF0">
    <property type="entry name" value="KERATINOCYTE-ASSOCIATED TRANSMEMBRANE PROTEIN 2"/>
    <property type="match status" value="1"/>
</dbReference>
<feature type="non-terminal residue" evidence="3">
    <location>
        <position position="218"/>
    </location>
</feature>
<gene>
    <name evidence="3" type="primary">LOC102815032</name>
</gene>
<proteinExistence type="predicted"/>
<sequence>MAAAALERMSGTAQAKLLPGRSIQALGGLARLLVLAVLLSSSALSLPDPRNQVVPNPDVSAIDVNGLTQGNQTEASVSQISTTVPLITTSTEKSGGALVVPSLSPAALLQDVPDDNEDPNVDEEDDEEVLFSLNSSPATAKDIQDNGDYGDYEWTIRPRGHEPQETLEKDRDYMRIEQALKSLKTPSSNIVQDDSHFFFHLIIFGICIAILYITYHNK</sequence>
<keyword evidence="1 3" id="KW-0812">Transmembrane</keyword>
<feature type="transmembrane region" description="Helical" evidence="1">
    <location>
        <begin position="197"/>
        <end position="215"/>
    </location>
</feature>
<dbReference type="InterPro" id="IPR037645">
    <property type="entry name" value="KCT2"/>
</dbReference>
<dbReference type="GeneID" id="102815032"/>
<dbReference type="OrthoDB" id="5846619at2759"/>
<organism evidence="2 3">
    <name type="scientific">Chrysochloris asiatica</name>
    <name type="common">Cape golden mole</name>
    <dbReference type="NCBI Taxonomy" id="185453"/>
    <lineage>
        <taxon>Eukaryota</taxon>
        <taxon>Metazoa</taxon>
        <taxon>Chordata</taxon>
        <taxon>Craniata</taxon>
        <taxon>Vertebrata</taxon>
        <taxon>Euteleostomi</taxon>
        <taxon>Mammalia</taxon>
        <taxon>Eutheria</taxon>
        <taxon>Afrotheria</taxon>
        <taxon>Chrysochloridae</taxon>
        <taxon>Chrysochlorinae</taxon>
        <taxon>Chrysochloris</taxon>
    </lineage>
</organism>
<reference evidence="3" key="1">
    <citation type="submission" date="2025-08" db="UniProtKB">
        <authorList>
            <consortium name="RefSeq"/>
        </authorList>
    </citation>
    <scope>IDENTIFICATION</scope>
    <source>
        <tissue evidence="3">Spleen</tissue>
    </source>
</reference>
<dbReference type="Pfam" id="PF17818">
    <property type="entry name" value="KCT2"/>
    <property type="match status" value="1"/>
</dbReference>
<evidence type="ECO:0000256" key="1">
    <source>
        <dbReference type="SAM" id="Phobius"/>
    </source>
</evidence>
<evidence type="ECO:0000313" key="2">
    <source>
        <dbReference type="Proteomes" id="UP000504623"/>
    </source>
</evidence>
<dbReference type="PANTHER" id="PTHR16502">
    <property type="entry name" value="KERATINOCYTE-ASSOCIATED TRANSMEMBRANE PROTEIN 2"/>
    <property type="match status" value="1"/>
</dbReference>
<keyword evidence="1" id="KW-1133">Transmembrane helix</keyword>